<dbReference type="InterPro" id="IPR050189">
    <property type="entry name" value="MFS_Efflux_Transporters"/>
</dbReference>
<organism evidence="8 9">
    <name type="scientific">Comamonas odontotermitis</name>
    <dbReference type="NCBI Taxonomy" id="379895"/>
    <lineage>
        <taxon>Bacteria</taxon>
        <taxon>Pseudomonadati</taxon>
        <taxon>Pseudomonadota</taxon>
        <taxon>Betaproteobacteria</taxon>
        <taxon>Burkholderiales</taxon>
        <taxon>Comamonadaceae</taxon>
        <taxon>Comamonas</taxon>
    </lineage>
</organism>
<evidence type="ECO:0000256" key="1">
    <source>
        <dbReference type="ARBA" id="ARBA00004651"/>
    </source>
</evidence>
<evidence type="ECO:0000256" key="6">
    <source>
        <dbReference type="SAM" id="Phobius"/>
    </source>
</evidence>
<comment type="caution">
    <text evidence="8">The sequence shown here is derived from an EMBL/GenBank/DDBJ whole genome shotgun (WGS) entry which is preliminary data.</text>
</comment>
<feature type="transmembrane region" description="Helical" evidence="6">
    <location>
        <begin position="252"/>
        <end position="271"/>
    </location>
</feature>
<evidence type="ECO:0000313" key="9">
    <source>
        <dbReference type="Proteomes" id="UP000562492"/>
    </source>
</evidence>
<sequence>MSLFSPNPGAERPVLTTCKLGVGQMLSWGSAFYLPAILAGAMGGSLGVPASRVFAAFSLALLVMAFTGPVAGRLIDRWGGRPVLMATNLLFALGLVLLSRVQTAGQLFAAWLLLGLAMGAGLYEAAFATAVRLYGKEARGVIVGITLFGGFASTVSWPITTWLLQSVGWRDACLVWACVQLLVLLPLHATLPRAQPRQAIEPAPALDDATRASGPPPVVALRGQLGTLALLALTFASVWFIGTSMMSHLPRLLAVSGATATAAVAAAALVGPAQVAGRIADYAFLRRAHPLWSARIAVMGYPLAALVLVGFGAAGGWGYAVAFGLGNGIMTVVIGTLPLAMFGAQGYGQRQGLLMVPARMAQASAPFLFGLALERWHLGALWVLVAAASTAATALWCLRPKQA</sequence>
<keyword evidence="4 6" id="KW-1133">Transmembrane helix</keyword>
<comment type="subcellular location">
    <subcellularLocation>
        <location evidence="1">Cell membrane</location>
        <topology evidence="1">Multi-pass membrane protein</topology>
    </subcellularLocation>
</comment>
<name>A0ABR6RAD8_9BURK</name>
<feature type="transmembrane region" description="Helical" evidence="6">
    <location>
        <begin position="108"/>
        <end position="134"/>
    </location>
</feature>
<feature type="transmembrane region" description="Helical" evidence="6">
    <location>
        <begin position="292"/>
        <end position="311"/>
    </location>
</feature>
<keyword evidence="2" id="KW-1003">Cell membrane</keyword>
<dbReference type="SUPFAM" id="SSF103473">
    <property type="entry name" value="MFS general substrate transporter"/>
    <property type="match status" value="1"/>
</dbReference>
<dbReference type="Proteomes" id="UP000562492">
    <property type="component" value="Unassembled WGS sequence"/>
</dbReference>
<feature type="transmembrane region" description="Helical" evidence="6">
    <location>
        <begin position="379"/>
        <end position="398"/>
    </location>
</feature>
<dbReference type="PANTHER" id="PTHR43124">
    <property type="entry name" value="PURINE EFFLUX PUMP PBUE"/>
    <property type="match status" value="1"/>
</dbReference>
<dbReference type="PANTHER" id="PTHR43124:SF3">
    <property type="entry name" value="CHLORAMPHENICOL EFFLUX PUMP RV0191"/>
    <property type="match status" value="1"/>
</dbReference>
<keyword evidence="5 6" id="KW-0472">Membrane</keyword>
<evidence type="ECO:0000259" key="7">
    <source>
        <dbReference type="PROSITE" id="PS50850"/>
    </source>
</evidence>
<evidence type="ECO:0000313" key="8">
    <source>
        <dbReference type="EMBL" id="MBB6576127.1"/>
    </source>
</evidence>
<evidence type="ECO:0000256" key="2">
    <source>
        <dbReference type="ARBA" id="ARBA00022475"/>
    </source>
</evidence>
<evidence type="ECO:0000256" key="5">
    <source>
        <dbReference type="ARBA" id="ARBA00023136"/>
    </source>
</evidence>
<dbReference type="Pfam" id="PF07690">
    <property type="entry name" value="MFS_1"/>
    <property type="match status" value="1"/>
</dbReference>
<feature type="transmembrane region" description="Helical" evidence="6">
    <location>
        <begin position="83"/>
        <end position="102"/>
    </location>
</feature>
<evidence type="ECO:0000256" key="4">
    <source>
        <dbReference type="ARBA" id="ARBA00022989"/>
    </source>
</evidence>
<reference evidence="8 9" key="1">
    <citation type="submission" date="2020-08" db="EMBL/GenBank/DDBJ databases">
        <title>Functional genomics of gut bacteria from endangered species of beetles.</title>
        <authorList>
            <person name="Carlos-Shanley C."/>
        </authorList>
    </citation>
    <scope>NUCLEOTIDE SEQUENCE [LARGE SCALE GENOMIC DNA]</scope>
    <source>
        <strain evidence="8 9">S00124</strain>
    </source>
</reference>
<gene>
    <name evidence="8" type="ORF">HNP33_000175</name>
</gene>
<keyword evidence="9" id="KW-1185">Reference proteome</keyword>
<accession>A0ABR6RAD8</accession>
<dbReference type="InterPro" id="IPR036259">
    <property type="entry name" value="MFS_trans_sf"/>
</dbReference>
<dbReference type="RefSeq" id="WP_184704294.1">
    <property type="nucleotide sequence ID" value="NZ_JACHKZ010000001.1"/>
</dbReference>
<feature type="transmembrane region" description="Helical" evidence="6">
    <location>
        <begin position="20"/>
        <end position="41"/>
    </location>
</feature>
<feature type="transmembrane region" description="Helical" evidence="6">
    <location>
        <begin position="225"/>
        <end position="246"/>
    </location>
</feature>
<dbReference type="PROSITE" id="PS50850">
    <property type="entry name" value="MFS"/>
    <property type="match status" value="1"/>
</dbReference>
<proteinExistence type="predicted"/>
<evidence type="ECO:0000256" key="3">
    <source>
        <dbReference type="ARBA" id="ARBA00022692"/>
    </source>
</evidence>
<feature type="transmembrane region" description="Helical" evidence="6">
    <location>
        <begin position="141"/>
        <end position="163"/>
    </location>
</feature>
<dbReference type="InterPro" id="IPR020846">
    <property type="entry name" value="MFS_dom"/>
</dbReference>
<feature type="domain" description="Major facilitator superfamily (MFS) profile" evidence="7">
    <location>
        <begin position="16"/>
        <end position="403"/>
    </location>
</feature>
<dbReference type="InterPro" id="IPR011701">
    <property type="entry name" value="MFS"/>
</dbReference>
<dbReference type="Gene3D" id="1.20.1250.20">
    <property type="entry name" value="MFS general substrate transporter like domains"/>
    <property type="match status" value="1"/>
</dbReference>
<dbReference type="EMBL" id="JACHKZ010000001">
    <property type="protein sequence ID" value="MBB6576127.1"/>
    <property type="molecule type" value="Genomic_DNA"/>
</dbReference>
<feature type="transmembrane region" description="Helical" evidence="6">
    <location>
        <begin position="317"/>
        <end position="340"/>
    </location>
</feature>
<keyword evidence="3 6" id="KW-0812">Transmembrane</keyword>
<protein>
    <submittedName>
        <fullName evidence="8">MFS family arabinose efflux permease</fullName>
    </submittedName>
</protein>
<feature type="transmembrane region" description="Helical" evidence="6">
    <location>
        <begin position="53"/>
        <end position="71"/>
    </location>
</feature>